<sequence>MSVPRVLRRLYASVIGAVLTGFAFLLVTGQYIEDGPVLFQLSPSHGIHRGDLFVITGWMVSTVALVALTLAPGRSRSRPGPRAERLSAD</sequence>
<dbReference type="RefSeq" id="WP_376877345.1">
    <property type="nucleotide sequence ID" value="NZ_JBHUHP010000014.1"/>
</dbReference>
<dbReference type="Proteomes" id="UP001597402">
    <property type="component" value="Unassembled WGS sequence"/>
</dbReference>
<accession>A0ABW4XF11</accession>
<keyword evidence="1" id="KW-0472">Membrane</keyword>
<proteinExistence type="predicted"/>
<reference evidence="3" key="1">
    <citation type="journal article" date="2019" name="Int. J. Syst. Evol. Microbiol.">
        <title>The Global Catalogue of Microorganisms (GCM) 10K type strain sequencing project: providing services to taxonomists for standard genome sequencing and annotation.</title>
        <authorList>
            <consortium name="The Broad Institute Genomics Platform"/>
            <consortium name="The Broad Institute Genome Sequencing Center for Infectious Disease"/>
            <person name="Wu L."/>
            <person name="Ma J."/>
        </authorList>
    </citation>
    <scope>NUCLEOTIDE SEQUENCE [LARGE SCALE GENOMIC DNA]</scope>
    <source>
        <strain evidence="3">JCM 3338</strain>
    </source>
</reference>
<keyword evidence="3" id="KW-1185">Reference proteome</keyword>
<keyword evidence="1" id="KW-1133">Transmembrane helix</keyword>
<evidence type="ECO:0000313" key="2">
    <source>
        <dbReference type="EMBL" id="MFD2092779.1"/>
    </source>
</evidence>
<organism evidence="2 3">
    <name type="scientific">Blastococcus deserti</name>
    <dbReference type="NCBI Taxonomy" id="2259033"/>
    <lineage>
        <taxon>Bacteria</taxon>
        <taxon>Bacillati</taxon>
        <taxon>Actinomycetota</taxon>
        <taxon>Actinomycetes</taxon>
        <taxon>Geodermatophilales</taxon>
        <taxon>Geodermatophilaceae</taxon>
        <taxon>Blastococcus</taxon>
    </lineage>
</organism>
<name>A0ABW4XF11_9ACTN</name>
<keyword evidence="1" id="KW-0812">Transmembrane</keyword>
<evidence type="ECO:0000313" key="3">
    <source>
        <dbReference type="Proteomes" id="UP001597402"/>
    </source>
</evidence>
<protein>
    <submittedName>
        <fullName evidence="2">Uncharacterized protein</fullName>
    </submittedName>
</protein>
<gene>
    <name evidence="2" type="ORF">ACFSHS_14480</name>
</gene>
<comment type="caution">
    <text evidence="2">The sequence shown here is derived from an EMBL/GenBank/DDBJ whole genome shotgun (WGS) entry which is preliminary data.</text>
</comment>
<feature type="transmembrane region" description="Helical" evidence="1">
    <location>
        <begin position="52"/>
        <end position="71"/>
    </location>
</feature>
<feature type="transmembrane region" description="Helical" evidence="1">
    <location>
        <begin position="12"/>
        <end position="32"/>
    </location>
</feature>
<dbReference type="EMBL" id="JBHUHP010000014">
    <property type="protein sequence ID" value="MFD2092779.1"/>
    <property type="molecule type" value="Genomic_DNA"/>
</dbReference>
<evidence type="ECO:0000256" key="1">
    <source>
        <dbReference type="SAM" id="Phobius"/>
    </source>
</evidence>